<dbReference type="KEGG" id="hsal:JMJ58_21080"/>
<reference evidence="4 5" key="1">
    <citation type="submission" date="2021-01" db="EMBL/GenBank/DDBJ databases">
        <title>Genome Sequence and Methylation Pattern of Haloterrigena salifodinae BOL5-1, An Extremely Halophilic Archaeon from a Bolivian Salt Mine.</title>
        <authorList>
            <person name="DasSarma P."/>
            <person name="Anton B.P."/>
            <person name="DasSarma S.L."/>
            <person name="von Ehrenheim H.A.L."/>
            <person name="Martinez F.L."/>
            <person name="Guzman D."/>
            <person name="Roberts R.J."/>
            <person name="DasSarma S."/>
        </authorList>
    </citation>
    <scope>NUCLEOTIDE SEQUENCE [LARGE SCALE GENOMIC DNA]</scope>
    <source>
        <strain evidence="4 5">BOL5-1</strain>
        <plasmid evidence="4 5">pHTS138</plasmid>
    </source>
</reference>
<evidence type="ECO:0000313" key="4">
    <source>
        <dbReference type="EMBL" id="QRV17451.1"/>
    </source>
</evidence>
<keyword evidence="1" id="KW-0479">Metal-binding</keyword>
<dbReference type="GO" id="GO:0008270">
    <property type="term" value="F:zinc ion binding"/>
    <property type="evidence" value="ECO:0007669"/>
    <property type="project" value="UniProtKB-KW"/>
</dbReference>
<dbReference type="RefSeq" id="WP_204749486.1">
    <property type="nucleotide sequence ID" value="NZ_CP069189.1"/>
</dbReference>
<keyword evidence="1" id="KW-0862">Zinc</keyword>
<evidence type="ECO:0000313" key="5">
    <source>
        <dbReference type="Proteomes" id="UP000637819"/>
    </source>
</evidence>
<keyword evidence="1" id="KW-0863">Zinc-finger</keyword>
<feature type="region of interest" description="Disordered" evidence="2">
    <location>
        <begin position="81"/>
        <end position="106"/>
    </location>
</feature>
<dbReference type="PROSITE" id="PS50966">
    <property type="entry name" value="ZF_SWIM"/>
    <property type="match status" value="1"/>
</dbReference>
<accession>A0A8T8E7W5</accession>
<dbReference type="AlphaFoldDB" id="A0A8T8E7W5"/>
<sequence length="187" mass="21618">MSTDRPSHREQHQNHHHDRTETSDREQHYTGDVARLNGHELVAIDEWLPGTEPTPYEIDLTDGFEYRTRYWRCQNCGQERNRRDEFSDPCETPDPPTPLEAGGYSIGEPRTRRALSEEMDVQFAEEGSIYEVVSESGNTYTVDLEAETCTCPDYEQRQPTDGCKHLRRVDLEIRTGITPTPEGTFNR</sequence>
<dbReference type="Proteomes" id="UP000637819">
    <property type="component" value="Plasmid pHTS138"/>
</dbReference>
<geneLocation type="plasmid" evidence="4 5">
    <name>pHTS138</name>
</geneLocation>
<gene>
    <name evidence="4" type="ORF">JMJ58_21080</name>
</gene>
<evidence type="ECO:0000259" key="3">
    <source>
        <dbReference type="PROSITE" id="PS50966"/>
    </source>
</evidence>
<protein>
    <recommendedName>
        <fullName evidence="3">SWIM-type domain-containing protein</fullName>
    </recommendedName>
</protein>
<proteinExistence type="predicted"/>
<dbReference type="InterPro" id="IPR007527">
    <property type="entry name" value="Znf_SWIM"/>
</dbReference>
<keyword evidence="5" id="KW-1185">Reference proteome</keyword>
<evidence type="ECO:0000256" key="2">
    <source>
        <dbReference type="SAM" id="MobiDB-lite"/>
    </source>
</evidence>
<dbReference type="GeneID" id="62877674"/>
<name>A0A8T8E7W5_9EURY</name>
<keyword evidence="4" id="KW-0614">Plasmid</keyword>
<feature type="region of interest" description="Disordered" evidence="2">
    <location>
        <begin position="1"/>
        <end position="31"/>
    </location>
</feature>
<dbReference type="EMBL" id="CP069189">
    <property type="protein sequence ID" value="QRV17451.1"/>
    <property type="molecule type" value="Genomic_DNA"/>
</dbReference>
<organism evidence="4 5">
    <name type="scientific">Haloterrigena salifodinae</name>
    <dbReference type="NCBI Taxonomy" id="2675099"/>
    <lineage>
        <taxon>Archaea</taxon>
        <taxon>Methanobacteriati</taxon>
        <taxon>Methanobacteriota</taxon>
        <taxon>Stenosarchaea group</taxon>
        <taxon>Halobacteria</taxon>
        <taxon>Halobacteriales</taxon>
        <taxon>Natrialbaceae</taxon>
        <taxon>Haloterrigena</taxon>
    </lineage>
</organism>
<feature type="domain" description="SWIM-type" evidence="3">
    <location>
        <begin position="140"/>
        <end position="174"/>
    </location>
</feature>
<dbReference type="OrthoDB" id="142306at2157"/>
<feature type="compositionally biased region" description="Basic and acidic residues" evidence="2">
    <location>
        <begin position="1"/>
        <end position="29"/>
    </location>
</feature>
<evidence type="ECO:0000256" key="1">
    <source>
        <dbReference type="PROSITE-ProRule" id="PRU00325"/>
    </source>
</evidence>